<accession>A0ABW1EIN0</accession>
<dbReference type="SUPFAM" id="SSF53335">
    <property type="entry name" value="S-adenosyl-L-methionine-dependent methyltransferases"/>
    <property type="match status" value="1"/>
</dbReference>
<dbReference type="GO" id="GO:0008168">
    <property type="term" value="F:methyltransferase activity"/>
    <property type="evidence" value="ECO:0007669"/>
    <property type="project" value="UniProtKB-KW"/>
</dbReference>
<dbReference type="GO" id="GO:0032259">
    <property type="term" value="P:methylation"/>
    <property type="evidence" value="ECO:0007669"/>
    <property type="project" value="UniProtKB-KW"/>
</dbReference>
<dbReference type="Gene3D" id="3.40.50.150">
    <property type="entry name" value="Vaccinia Virus protein VP39"/>
    <property type="match status" value="1"/>
</dbReference>
<name>A0ABW1EIN0_9BACT</name>
<sequence length="259" mass="30013">MYGDDFNEDQIRQWYAEEEHGYYNLTQTYSKHVYGYHELNRYHAFRFLPGPYETCLAMGCATGEDVEPLSPRVRRFVAIEPAEKWWRQTIGGKPAQFSKPAMDGSIPISSSSIDLITSLAVLHHVPNASYVFSEMCRVLKLEGRLVMREPICTMGDWRNPRKGLTKNERGFPPGWLETQASRNGLRIVRKTYCCFPLTVRLGKMLRVSSAYDSVALVRLDAFLSWLTKFNLHYHRDSVFKKVAPIHAFYIFEKTKRELA</sequence>
<keyword evidence="2" id="KW-0808">Transferase</keyword>
<gene>
    <name evidence="2" type="ORF">ACFPT7_17745</name>
</gene>
<organism evidence="2 3">
    <name type="scientific">Acidicapsa dinghuensis</name>
    <dbReference type="NCBI Taxonomy" id="2218256"/>
    <lineage>
        <taxon>Bacteria</taxon>
        <taxon>Pseudomonadati</taxon>
        <taxon>Acidobacteriota</taxon>
        <taxon>Terriglobia</taxon>
        <taxon>Terriglobales</taxon>
        <taxon>Acidobacteriaceae</taxon>
        <taxon>Acidicapsa</taxon>
    </lineage>
</organism>
<dbReference type="InterPro" id="IPR029063">
    <property type="entry name" value="SAM-dependent_MTases_sf"/>
</dbReference>
<proteinExistence type="predicted"/>
<protein>
    <submittedName>
        <fullName evidence="2">Methyltransferase domain-containing protein</fullName>
    </submittedName>
</protein>
<keyword evidence="3" id="KW-1185">Reference proteome</keyword>
<dbReference type="EMBL" id="JBHSPH010000008">
    <property type="protein sequence ID" value="MFC5864154.1"/>
    <property type="molecule type" value="Genomic_DNA"/>
</dbReference>
<evidence type="ECO:0000313" key="2">
    <source>
        <dbReference type="EMBL" id="MFC5864154.1"/>
    </source>
</evidence>
<feature type="domain" description="Methyltransferase type 11" evidence="1">
    <location>
        <begin position="56"/>
        <end position="147"/>
    </location>
</feature>
<dbReference type="InterPro" id="IPR013216">
    <property type="entry name" value="Methyltransf_11"/>
</dbReference>
<dbReference type="RefSeq" id="WP_263340736.1">
    <property type="nucleotide sequence ID" value="NZ_JAGSYH010000006.1"/>
</dbReference>
<dbReference type="Pfam" id="PF08241">
    <property type="entry name" value="Methyltransf_11"/>
    <property type="match status" value="1"/>
</dbReference>
<evidence type="ECO:0000259" key="1">
    <source>
        <dbReference type="Pfam" id="PF08241"/>
    </source>
</evidence>
<keyword evidence="2" id="KW-0489">Methyltransferase</keyword>
<dbReference type="Proteomes" id="UP001596091">
    <property type="component" value="Unassembled WGS sequence"/>
</dbReference>
<evidence type="ECO:0000313" key="3">
    <source>
        <dbReference type="Proteomes" id="UP001596091"/>
    </source>
</evidence>
<reference evidence="3" key="1">
    <citation type="journal article" date="2019" name="Int. J. Syst. Evol. Microbiol.">
        <title>The Global Catalogue of Microorganisms (GCM) 10K type strain sequencing project: providing services to taxonomists for standard genome sequencing and annotation.</title>
        <authorList>
            <consortium name="The Broad Institute Genomics Platform"/>
            <consortium name="The Broad Institute Genome Sequencing Center for Infectious Disease"/>
            <person name="Wu L."/>
            <person name="Ma J."/>
        </authorList>
    </citation>
    <scope>NUCLEOTIDE SEQUENCE [LARGE SCALE GENOMIC DNA]</scope>
    <source>
        <strain evidence="3">JCM 4087</strain>
    </source>
</reference>
<comment type="caution">
    <text evidence="2">The sequence shown here is derived from an EMBL/GenBank/DDBJ whole genome shotgun (WGS) entry which is preliminary data.</text>
</comment>